<keyword evidence="1" id="KW-0472">Membrane</keyword>
<proteinExistence type="predicted"/>
<organism evidence="2 3">
    <name type="scientific">Pleomassaria siparia CBS 279.74</name>
    <dbReference type="NCBI Taxonomy" id="1314801"/>
    <lineage>
        <taxon>Eukaryota</taxon>
        <taxon>Fungi</taxon>
        <taxon>Dikarya</taxon>
        <taxon>Ascomycota</taxon>
        <taxon>Pezizomycotina</taxon>
        <taxon>Dothideomycetes</taxon>
        <taxon>Pleosporomycetidae</taxon>
        <taxon>Pleosporales</taxon>
        <taxon>Pleomassariaceae</taxon>
        <taxon>Pleomassaria</taxon>
    </lineage>
</organism>
<dbReference type="OrthoDB" id="5426775at2759"/>
<evidence type="ECO:0000256" key="1">
    <source>
        <dbReference type="SAM" id="Phobius"/>
    </source>
</evidence>
<protein>
    <submittedName>
        <fullName evidence="2">Uncharacterized protein</fullName>
    </submittedName>
</protein>
<dbReference type="AlphaFoldDB" id="A0A6G1KK28"/>
<evidence type="ECO:0000313" key="3">
    <source>
        <dbReference type="Proteomes" id="UP000799428"/>
    </source>
</evidence>
<sequence length="121" mass="14183">MASHTRIRSPFSLTRRTTRSRALHTVHIWVHWRDEEGRHMEIIFEFSLREDNGIVEARIIHKKILSHALGNKLEYIQKALPGTIESRHVYSHIGIALVPWAVSYLLVYSYRFHDIDVVALT</sequence>
<keyword evidence="3" id="KW-1185">Reference proteome</keyword>
<keyword evidence="1" id="KW-0812">Transmembrane</keyword>
<dbReference type="Proteomes" id="UP000799428">
    <property type="component" value="Unassembled WGS sequence"/>
</dbReference>
<evidence type="ECO:0000313" key="2">
    <source>
        <dbReference type="EMBL" id="KAF2713189.1"/>
    </source>
</evidence>
<name>A0A6G1KK28_9PLEO</name>
<dbReference type="EMBL" id="MU005765">
    <property type="protein sequence ID" value="KAF2713189.1"/>
    <property type="molecule type" value="Genomic_DNA"/>
</dbReference>
<keyword evidence="1" id="KW-1133">Transmembrane helix</keyword>
<feature type="transmembrane region" description="Helical" evidence="1">
    <location>
        <begin position="89"/>
        <end position="110"/>
    </location>
</feature>
<gene>
    <name evidence="2" type="ORF">K504DRAFT_461762</name>
</gene>
<accession>A0A6G1KK28</accession>
<reference evidence="2" key="1">
    <citation type="journal article" date="2020" name="Stud. Mycol.">
        <title>101 Dothideomycetes genomes: a test case for predicting lifestyles and emergence of pathogens.</title>
        <authorList>
            <person name="Haridas S."/>
            <person name="Albert R."/>
            <person name="Binder M."/>
            <person name="Bloem J."/>
            <person name="Labutti K."/>
            <person name="Salamov A."/>
            <person name="Andreopoulos B."/>
            <person name="Baker S."/>
            <person name="Barry K."/>
            <person name="Bills G."/>
            <person name="Bluhm B."/>
            <person name="Cannon C."/>
            <person name="Castanera R."/>
            <person name="Culley D."/>
            <person name="Daum C."/>
            <person name="Ezra D."/>
            <person name="Gonzalez J."/>
            <person name="Henrissat B."/>
            <person name="Kuo A."/>
            <person name="Liang C."/>
            <person name="Lipzen A."/>
            <person name="Lutzoni F."/>
            <person name="Magnuson J."/>
            <person name="Mondo S."/>
            <person name="Nolan M."/>
            <person name="Ohm R."/>
            <person name="Pangilinan J."/>
            <person name="Park H.-J."/>
            <person name="Ramirez L."/>
            <person name="Alfaro M."/>
            <person name="Sun H."/>
            <person name="Tritt A."/>
            <person name="Yoshinaga Y."/>
            <person name="Zwiers L.-H."/>
            <person name="Turgeon B."/>
            <person name="Goodwin S."/>
            <person name="Spatafora J."/>
            <person name="Crous P."/>
            <person name="Grigoriev I."/>
        </authorList>
    </citation>
    <scope>NUCLEOTIDE SEQUENCE</scope>
    <source>
        <strain evidence="2">CBS 279.74</strain>
    </source>
</reference>